<dbReference type="RefSeq" id="WP_115732298.1">
    <property type="nucleotide sequence ID" value="NZ_BAAAVY010000002.1"/>
</dbReference>
<accession>A0A380WPL5</accession>
<dbReference type="OrthoDB" id="9780765at2"/>
<dbReference type="Proteomes" id="UP000254701">
    <property type="component" value="Unassembled WGS sequence"/>
</dbReference>
<name>A0A380WPL5_AMIAI</name>
<organism evidence="3 4">
    <name type="scientific">Aminobacter aminovorans</name>
    <name type="common">Chelatobacter heintzii</name>
    <dbReference type="NCBI Taxonomy" id="83263"/>
    <lineage>
        <taxon>Bacteria</taxon>
        <taxon>Pseudomonadati</taxon>
        <taxon>Pseudomonadota</taxon>
        <taxon>Alphaproteobacteria</taxon>
        <taxon>Hyphomicrobiales</taxon>
        <taxon>Phyllobacteriaceae</taxon>
        <taxon>Aminobacter</taxon>
    </lineage>
</organism>
<proteinExistence type="predicted"/>
<dbReference type="InterPro" id="IPR000073">
    <property type="entry name" value="AB_hydrolase_1"/>
</dbReference>
<dbReference type="PRINTS" id="PR00111">
    <property type="entry name" value="ABHYDROLASE"/>
</dbReference>
<dbReference type="PANTHER" id="PTHR46331:SF2">
    <property type="entry name" value="VALACYCLOVIR HYDROLASE"/>
    <property type="match status" value="1"/>
</dbReference>
<dbReference type="Pfam" id="PF12697">
    <property type="entry name" value="Abhydrolase_6"/>
    <property type="match status" value="1"/>
</dbReference>
<keyword evidence="3" id="KW-0378">Hydrolase</keyword>
<evidence type="ECO:0000259" key="2">
    <source>
        <dbReference type="Pfam" id="PF12697"/>
    </source>
</evidence>
<sequence>MRSFWTAVVVAFVSLFALASASAEERWLTLPEPAAMPASTETGYAKVNGIDMYYAVYGAGDPILLIHGGLGHADIWASQVAELSKTHKVVVADSRGHGRSSRTTEPFGYELMASDYLALLDHLKIDKTAIVGWSDGGIVGIDIAMKHPERLTRLYAQAANVTTDGVDPGVETNKTFGAYIERSGKDYARMSKTPDQYEAFVGQISEMWKTQPNWSKEELAKIMVPTAIVLGDHDEAVTRKHTEYMASIIPGAELIILPDASHFAMLQAPDEYNKSVLEFIDQK</sequence>
<dbReference type="InterPro" id="IPR029058">
    <property type="entry name" value="AB_hydrolase_fold"/>
</dbReference>
<dbReference type="SUPFAM" id="SSF53474">
    <property type="entry name" value="alpha/beta-Hydrolases"/>
    <property type="match status" value="1"/>
</dbReference>
<dbReference type="Gene3D" id="3.40.50.1820">
    <property type="entry name" value="alpha/beta hydrolase"/>
    <property type="match status" value="1"/>
</dbReference>
<evidence type="ECO:0000256" key="1">
    <source>
        <dbReference type="SAM" id="SignalP"/>
    </source>
</evidence>
<feature type="chain" id="PRO_5016590861" evidence="1">
    <location>
        <begin position="24"/>
        <end position="283"/>
    </location>
</feature>
<reference evidence="3 4" key="1">
    <citation type="submission" date="2018-06" db="EMBL/GenBank/DDBJ databases">
        <authorList>
            <consortium name="Pathogen Informatics"/>
            <person name="Doyle S."/>
        </authorList>
    </citation>
    <scope>NUCLEOTIDE SEQUENCE [LARGE SCALE GENOMIC DNA]</scope>
    <source>
        <strain evidence="3 4">NCTC10684</strain>
    </source>
</reference>
<evidence type="ECO:0000313" key="3">
    <source>
        <dbReference type="EMBL" id="SUU90272.1"/>
    </source>
</evidence>
<feature type="signal peptide" evidence="1">
    <location>
        <begin position="1"/>
        <end position="23"/>
    </location>
</feature>
<dbReference type="GO" id="GO:0047570">
    <property type="term" value="F:3-oxoadipate enol-lactonase activity"/>
    <property type="evidence" value="ECO:0007669"/>
    <property type="project" value="UniProtKB-EC"/>
</dbReference>
<dbReference type="EC" id="3.1.1.24" evidence="3"/>
<keyword evidence="1" id="KW-0732">Signal</keyword>
<evidence type="ECO:0000313" key="4">
    <source>
        <dbReference type="Proteomes" id="UP000254701"/>
    </source>
</evidence>
<gene>
    <name evidence="3" type="primary">catD_3</name>
    <name evidence="3" type="ORF">NCTC10684_03525</name>
</gene>
<dbReference type="GO" id="GO:0017171">
    <property type="term" value="F:serine hydrolase activity"/>
    <property type="evidence" value="ECO:0007669"/>
    <property type="project" value="TreeGrafter"/>
</dbReference>
<dbReference type="AlphaFoldDB" id="A0A380WPL5"/>
<dbReference type="EMBL" id="UFSM01000001">
    <property type="protein sequence ID" value="SUU90272.1"/>
    <property type="molecule type" value="Genomic_DNA"/>
</dbReference>
<protein>
    <submittedName>
        <fullName evidence="3">3-oxoadipate enol-lactonase 2</fullName>
        <ecNumber evidence="3">3.1.1.24</ecNumber>
    </submittedName>
</protein>
<dbReference type="PANTHER" id="PTHR46331">
    <property type="entry name" value="VALACYCLOVIR HYDROLASE"/>
    <property type="match status" value="1"/>
</dbReference>
<feature type="domain" description="AB hydrolase-1" evidence="2">
    <location>
        <begin position="63"/>
        <end position="273"/>
    </location>
</feature>